<accession>A0ABU3MKZ6</accession>
<comment type="caution">
    <text evidence="1">The sequence shown here is derived from an EMBL/GenBank/DDBJ whole genome shotgun (WGS) entry which is preliminary data.</text>
</comment>
<keyword evidence="2" id="KW-1185">Reference proteome</keyword>
<evidence type="ECO:0000313" key="1">
    <source>
        <dbReference type="EMBL" id="MDT8332995.1"/>
    </source>
</evidence>
<dbReference type="EMBL" id="JAVVDO010000041">
    <property type="protein sequence ID" value="MDT8332995.1"/>
    <property type="molecule type" value="Genomic_DNA"/>
</dbReference>
<protein>
    <submittedName>
        <fullName evidence="1">Uncharacterized protein</fullName>
    </submittedName>
</protein>
<dbReference type="RefSeq" id="WP_314284016.1">
    <property type="nucleotide sequence ID" value="NZ_JAVVDO010000041.1"/>
</dbReference>
<proteinExistence type="predicted"/>
<organism evidence="1 2">
    <name type="scientific">Roseomonas gilardii</name>
    <dbReference type="NCBI Taxonomy" id="257708"/>
    <lineage>
        <taxon>Bacteria</taxon>
        <taxon>Pseudomonadati</taxon>
        <taxon>Pseudomonadota</taxon>
        <taxon>Alphaproteobacteria</taxon>
        <taxon>Acetobacterales</taxon>
        <taxon>Roseomonadaceae</taxon>
        <taxon>Roseomonas</taxon>
    </lineage>
</organism>
<dbReference type="Proteomes" id="UP001258945">
    <property type="component" value="Unassembled WGS sequence"/>
</dbReference>
<name>A0ABU3MKZ6_9PROT</name>
<sequence length="411" mass="44218">MDAGPVRALFSMGDVLVVVYGPHVASISRSGTIQYFGRIAPGWARVEWATDGYQAVICTPASGEVWLIKEGAMSRLVLDFQVVSLDYVGGYFVYAELNSSTFWVSDVGDAATVNGLAFANADRTPDNIVAVRNVGGDLWIFGSTSLEVWSNQGLVPEPFVPITGAFVMRGCANAATIATHQAGVFWLGDDRVTYRNNGYQPVAVSTAAINQAVGGYSRIDDAAGWIYEAEGHVFYVQTFLAAGVTWVYDLTTQLWHERVSRDYPGWRCICGAAFAGQALGGDAVTGQIWIIDPTAGTEGGVEIARLATGSVTYNEGKRLFFASIEADMETGSAPATGQGSDPRVWLRWSDDAGRTWSDERWASLGQQGAYATRARWSRLGAARNRVFQVGYSDPVPTSLSAVNIEVEPGDA</sequence>
<reference evidence="1 2" key="1">
    <citation type="journal article" date="2019" name="Microb. Pathog.">
        <title>Comparison of VITEK 2, MALDI-TOF MS, 16S rRNA gene sequencing, and whole-genome sequencing for identification of Roseomonas mucosa.</title>
        <authorList>
            <person name="Rudolph W.W."/>
            <person name="Gunzer F."/>
            <person name="Trauth M."/>
            <person name="Bunk B."/>
            <person name="Bigge R."/>
            <person name="Schrottner P."/>
        </authorList>
    </citation>
    <scope>NUCLEOTIDE SEQUENCE [LARGE SCALE GENOMIC DNA]</scope>
    <source>
        <strain evidence="1 2">DSM 103800</strain>
    </source>
</reference>
<evidence type="ECO:0000313" key="2">
    <source>
        <dbReference type="Proteomes" id="UP001258945"/>
    </source>
</evidence>
<gene>
    <name evidence="1" type="ORF">RQ831_18235</name>
</gene>